<dbReference type="eggNOG" id="COG0438">
    <property type="taxonomic scope" value="Bacteria"/>
</dbReference>
<keyword evidence="2" id="KW-1185">Reference proteome</keyword>
<name>H3ZBH9_9ALTE</name>
<dbReference type="EMBL" id="AHTH01000005">
    <property type="protein sequence ID" value="EHR42293.1"/>
    <property type="molecule type" value="Genomic_DNA"/>
</dbReference>
<sequence>MDIIETTTKLLALFNSKQNPLFDERGAQIIELANKWVKLNQISPLSQEAAEQYLEMSSKNLYALMFLYSLLGQSKSIKLNFDQLVKQITQSELHPNEKFFLYNQLKSLSFQGLNAISKSELSALYTDILSSFNSYLAPSLRYISASERNNNLVIVFTGQFLGMQHAPSKTALDRIRVLIETLNKEVVFINTCELLTAAGAIPWYGSTISTRYEFEQQIIEFKGCHFKFAQCSKAMPNLQEMASILDVVKALRPSFTLTIGESLLADISSQIVPNLVIATVFSSLPYTRSQFRVIGRPVTADDSKFLEEQNLSPEGVLESLFTFDFKPQTHHYTRTELNLPSDKFVVMMVGARLDSEITTAFIETLRPLFNKGVCFVTVGQFDCYERYCQQIPGFEESFVHLGFQEDILAVLECCDLYLNPPRVGGGSSVAEALYKQKPVVTLNKGDGAVTAGQAFVVEDDELLVETICRYKEDAAFYFAQQQEAEQRAALLTNSDKAFAEVIQLAFLNTLFDLPWQVPTKS</sequence>
<dbReference type="SUPFAM" id="SSF53756">
    <property type="entry name" value="UDP-Glycosyltransferase/glycogen phosphorylase"/>
    <property type="match status" value="1"/>
</dbReference>
<reference evidence="1 2" key="1">
    <citation type="journal article" date="2012" name="J. Bacteriol.">
        <title>Genome Sequence of Extracellular-Protease-Producing Alishewanella jeotgali Isolated from Traditional Korean Fermented Seafood.</title>
        <authorList>
            <person name="Jung J."/>
            <person name="Chun J."/>
            <person name="Park W."/>
        </authorList>
    </citation>
    <scope>NUCLEOTIDE SEQUENCE [LARGE SCALE GENOMIC DNA]</scope>
    <source>
        <strain evidence="1 2">KCTC 22429</strain>
    </source>
</reference>
<accession>H3ZBH9</accession>
<dbReference type="Proteomes" id="UP000012046">
    <property type="component" value="Unassembled WGS sequence"/>
</dbReference>
<gene>
    <name evidence="1" type="ORF">AJE_03421</name>
</gene>
<protein>
    <submittedName>
        <fullName evidence="1">Multimeric flavodoxin domain-containing protein</fullName>
    </submittedName>
</protein>
<dbReference type="PATRIC" id="fig|1129374.4.peg.693"/>
<evidence type="ECO:0000313" key="1">
    <source>
        <dbReference type="EMBL" id="EHR42293.1"/>
    </source>
</evidence>
<dbReference type="RefSeq" id="WP_008949689.1">
    <property type="nucleotide sequence ID" value="NZ_AHTH01000005.1"/>
</dbReference>
<dbReference type="AlphaFoldDB" id="H3ZBH9"/>
<organism evidence="1 2">
    <name type="scientific">Alishewanella jeotgali KCTC 22429</name>
    <dbReference type="NCBI Taxonomy" id="1129374"/>
    <lineage>
        <taxon>Bacteria</taxon>
        <taxon>Pseudomonadati</taxon>
        <taxon>Pseudomonadota</taxon>
        <taxon>Gammaproteobacteria</taxon>
        <taxon>Alteromonadales</taxon>
        <taxon>Alteromonadaceae</taxon>
        <taxon>Alishewanella</taxon>
    </lineage>
</organism>
<evidence type="ECO:0000313" key="2">
    <source>
        <dbReference type="Proteomes" id="UP000012046"/>
    </source>
</evidence>
<dbReference type="Pfam" id="PF13692">
    <property type="entry name" value="Glyco_trans_1_4"/>
    <property type="match status" value="1"/>
</dbReference>
<dbReference type="Gene3D" id="3.40.50.2000">
    <property type="entry name" value="Glycogen Phosphorylase B"/>
    <property type="match status" value="1"/>
</dbReference>
<proteinExistence type="predicted"/>
<dbReference type="STRING" id="1129374.AJE_03421"/>
<comment type="caution">
    <text evidence="1">The sequence shown here is derived from an EMBL/GenBank/DDBJ whole genome shotgun (WGS) entry which is preliminary data.</text>
</comment>